<accession>A0A1A8VLD2</accession>
<keyword evidence="3" id="KW-0687">Ribonucleoprotein</keyword>
<dbReference type="GO" id="GO:1990904">
    <property type="term" value="C:ribonucleoprotein complex"/>
    <property type="evidence" value="ECO:0007669"/>
    <property type="project" value="UniProtKB-KW"/>
</dbReference>
<feature type="compositionally biased region" description="Basic and acidic residues" evidence="5">
    <location>
        <begin position="618"/>
        <end position="628"/>
    </location>
</feature>
<evidence type="ECO:0000256" key="5">
    <source>
        <dbReference type="SAM" id="MobiDB-lite"/>
    </source>
</evidence>
<dbReference type="FunFam" id="3.40.1370.10:FF:000013">
    <property type="entry name" value="Putative mitochondrial ribosomal protein L4"/>
    <property type="match status" value="1"/>
</dbReference>
<dbReference type="InterPro" id="IPR023574">
    <property type="entry name" value="Ribosomal_uL4_dom_sf"/>
</dbReference>
<feature type="compositionally biased region" description="Acidic residues" evidence="5">
    <location>
        <begin position="605"/>
        <end position="617"/>
    </location>
</feature>
<evidence type="ECO:0000256" key="3">
    <source>
        <dbReference type="ARBA" id="ARBA00023274"/>
    </source>
</evidence>
<dbReference type="PANTHER" id="PTHR10746">
    <property type="entry name" value="50S RIBOSOMAL PROTEIN L4"/>
    <property type="match status" value="1"/>
</dbReference>
<dbReference type="GO" id="GO:0003735">
    <property type="term" value="F:structural constituent of ribosome"/>
    <property type="evidence" value="ECO:0007669"/>
    <property type="project" value="InterPro"/>
</dbReference>
<sequence>MPYRMCRFLSKGMFIRNLYFPLVARQINHENISSVNIENCKNMILKLRKDSFTKKLVNAVNFLSTQNVQKRKLRTFHLKSKQNNMYTENENVTTCEKKKKIMNNSGDFFEEVKKADLKLLKKMKLEEGRKSYLCIDNLTKDSYKNANFLDNPDEYSETNISNDAMREDCASDFPADQCDYEQIYEEKREDFIPDKYKFIFERPKHFAHIDDEPIIRRPGCIIDIKTLMRNNWTFPAVGFNSKLEIPIYKFESDENDDNVKYVTVPNDIFGLPIRSDILHKCYYFYRTALAGYTERMQLYKWEWPGSTKKYRSQKKSGKARMNWRKTCGRYLGVKNHPLRPFDQRTKINRKLLWKGMKILLSAKFAQDQIKVVDNFLIKSHKTKYTVKYLRNILGKNCNSALLVHEGKTDVNDNFLWACANIASIKRENVEGVNIYNLLKYRYVIFTYKALKNIIYELKIYPHKMKWLPTYATPDNSKAPKPVKVKNWNILWLEKKKRNDFSYFDKDALKKRIEEWKWSSDLKGPLKVKKHDPYKNFLLIKFQCNDPPPEYVKYEYLFNVDDDFDDVNDYEDNLGMIDEILNDDECLADISALSSPLSSPSGNAEELSDDEEDVDSDENEHTRDDKQNEELGDINSIHFDNIERKILNHIKTGSNRIFLLYQLGFIGIPRKGVASQ</sequence>
<evidence type="ECO:0000256" key="4">
    <source>
        <dbReference type="ARBA" id="ARBA00040565"/>
    </source>
</evidence>
<evidence type="ECO:0000256" key="1">
    <source>
        <dbReference type="ARBA" id="ARBA00010528"/>
    </source>
</evidence>
<dbReference type="GO" id="GO:0005840">
    <property type="term" value="C:ribosome"/>
    <property type="evidence" value="ECO:0007669"/>
    <property type="project" value="UniProtKB-KW"/>
</dbReference>
<dbReference type="Pfam" id="PF00573">
    <property type="entry name" value="Ribosomal_L4"/>
    <property type="match status" value="1"/>
</dbReference>
<dbReference type="PANTHER" id="PTHR10746:SF6">
    <property type="entry name" value="LARGE RIBOSOMAL SUBUNIT PROTEIN UL4M"/>
    <property type="match status" value="1"/>
</dbReference>
<gene>
    <name evidence="6" type="ORF">POVCU2_0008420</name>
</gene>
<feature type="region of interest" description="Disordered" evidence="5">
    <location>
        <begin position="593"/>
        <end position="631"/>
    </location>
</feature>
<protein>
    <recommendedName>
        <fullName evidence="4">Large ribosomal subunit protein uL4m</fullName>
    </recommendedName>
</protein>
<dbReference type="GO" id="GO:0006412">
    <property type="term" value="P:translation"/>
    <property type="evidence" value="ECO:0007669"/>
    <property type="project" value="InterPro"/>
</dbReference>
<evidence type="ECO:0000313" key="6">
    <source>
        <dbReference type="EMBL" id="SBS81110.1"/>
    </source>
</evidence>
<organism evidence="6 7">
    <name type="scientific">Plasmodium ovale curtisi</name>
    <dbReference type="NCBI Taxonomy" id="864141"/>
    <lineage>
        <taxon>Eukaryota</taxon>
        <taxon>Sar</taxon>
        <taxon>Alveolata</taxon>
        <taxon>Apicomplexa</taxon>
        <taxon>Aconoidasida</taxon>
        <taxon>Haemosporida</taxon>
        <taxon>Plasmodiidae</taxon>
        <taxon>Plasmodium</taxon>
        <taxon>Plasmodium (Plasmodium)</taxon>
    </lineage>
</organism>
<dbReference type="Proteomes" id="UP000078560">
    <property type="component" value="Unassembled WGS sequence"/>
</dbReference>
<comment type="similarity">
    <text evidence="1">Belongs to the universal ribosomal protein uL4 family.</text>
</comment>
<dbReference type="InterPro" id="IPR013005">
    <property type="entry name" value="Ribosomal_uL4-like"/>
</dbReference>
<dbReference type="EMBL" id="FLQU01000115">
    <property type="protein sequence ID" value="SBS81110.1"/>
    <property type="molecule type" value="Genomic_DNA"/>
</dbReference>
<keyword evidence="2 6" id="KW-0689">Ribosomal protein</keyword>
<evidence type="ECO:0000313" key="7">
    <source>
        <dbReference type="Proteomes" id="UP000078560"/>
    </source>
</evidence>
<dbReference type="AlphaFoldDB" id="A0A1A8VLD2"/>
<dbReference type="SUPFAM" id="SSF52166">
    <property type="entry name" value="Ribosomal protein L4"/>
    <property type="match status" value="1"/>
</dbReference>
<dbReference type="Gene3D" id="3.40.1370.10">
    <property type="match status" value="1"/>
</dbReference>
<dbReference type="InterPro" id="IPR002136">
    <property type="entry name" value="Ribosomal_uL4"/>
</dbReference>
<proteinExistence type="inferred from homology"/>
<reference evidence="7" key="1">
    <citation type="submission" date="2016-05" db="EMBL/GenBank/DDBJ databases">
        <authorList>
            <person name="Naeem Raeece"/>
        </authorList>
    </citation>
    <scope>NUCLEOTIDE SEQUENCE [LARGE SCALE GENOMIC DNA]</scope>
</reference>
<name>A0A1A8VLD2_PLAOA</name>
<evidence type="ECO:0000256" key="2">
    <source>
        <dbReference type="ARBA" id="ARBA00022980"/>
    </source>
</evidence>